<dbReference type="Pfam" id="PF13205">
    <property type="entry name" value="Big_5"/>
    <property type="match status" value="1"/>
</dbReference>
<dbReference type="RefSeq" id="WP_146682105.1">
    <property type="nucleotide sequence ID" value="NZ_CP019646.1"/>
</dbReference>
<dbReference type="STRING" id="1851148.SMSP2_00131"/>
<protein>
    <recommendedName>
        <fullName evidence="3">SbsA Ig-like domain-containing protein</fullName>
    </recommendedName>
</protein>
<feature type="domain" description="SbsA Ig-like" evidence="3">
    <location>
        <begin position="948"/>
        <end position="1043"/>
    </location>
</feature>
<reference evidence="5" key="1">
    <citation type="submission" date="2017-02" db="EMBL/GenBank/DDBJ databases">
        <title>Comparative genomics and description of representatives of a novel lineage of planctomycetes thriving in anoxic sediments.</title>
        <authorList>
            <person name="Spring S."/>
            <person name="Bunk B."/>
            <person name="Sproer C."/>
        </authorList>
    </citation>
    <scope>NUCLEOTIDE SEQUENCE [LARGE SCALE GENOMIC DNA]</scope>
    <source>
        <strain evidence="5">SM-Chi-D1</strain>
    </source>
</reference>
<organism evidence="4 5">
    <name type="scientific">Limihaloglobus sulfuriphilus</name>
    <dbReference type="NCBI Taxonomy" id="1851148"/>
    <lineage>
        <taxon>Bacteria</taxon>
        <taxon>Pseudomonadati</taxon>
        <taxon>Planctomycetota</taxon>
        <taxon>Phycisphaerae</taxon>
        <taxon>Sedimentisphaerales</taxon>
        <taxon>Sedimentisphaeraceae</taxon>
        <taxon>Limihaloglobus</taxon>
    </lineage>
</organism>
<name>A0A1Q2MBZ5_9BACT</name>
<sequence precursor="true">MKYLHCILSLVFVSFVLFTSAGRAETLFDSFDVDPQNNGWTRAGSGSSNFTWLDDLVVDAEGDEYVSGGYLRADLYREPTTERLSYALSQSYSMQQEFWMEFDMSTRVHYQYERGFVGLFSSETDNAANVLAAKVFRQQTQSNVSPKAARFNSYDSTGANVYVETGYVFDKLVPVRIKLHYYIDENENGIGEVEIWHLNDVGESDDVKLVSASDILFVNGSGKTASYNCFGIGNLIGSSSSYWQAIWLDNMYVSTEKSCDDYFAGLGQERPEPAFGTYSADLTPPSPDPLVWSSVPAAISPTKITMAVGPASDENGVMYYFENIDIPSHNSDWQESTEWTDSGLDDNTTYSYRVKARDLSANRNETGWSSIEQATTPVETDVSSPEPDPMLWVSEPEVFGYKNVTMTAAVAVDAEGNGPVEYYFANLTEPGRDSGWLISNEFTDEGLDYAASYSYAVKARDVSANYNETAWSQTVTVTTDNEPPITVFERKSLMWHANKLDMDCPMNIYYKQTNTGGAEKPVIVYVMNHGFPRIGQEPDESILSDMIDDEYIVITVDFNNNVNAVSPFFDNDLHDILKAVYGSGFASLLLDVNLLPSSKYECYFIPAGCRIERNLVYFELDKHGSFGTKERVMSTYNSYVVPNFGVDPVTDPDDMVNPDGSPIDYKLRMDVIYPSQASRDLPLMFWNCTSPDRKQMSTTSNYRPHFGGLVMRGYAIALIDHCYNPLARNDSYGYFSSYTLEDWNGLKSETAAMRFIRMNAENWNIDSARIGGAGHSKGTYTLTRLADPAHESPDAEEYYSFSGFPEGTPEAQPWQGYSSQITCSHQSAGNGTRRTSLVTGDNVPTLIACGKYDEYNQWLVFPVLVGTYEGLDVNHQAFWMVDRGHELPYGYNAERGFDMYDMWHDFFDAYMKPAAPPKVVYINPLDGKAEVGSLAGFTSSIPDPAELPSDVFDYVSPRDPITVSFMPAVDAASVINGGIEVLRAADAQPVAGTWQGIRGNSTFIFTPDMHLQENTSYKIIVTSDVMSEDGVNLGQTRESVFTTGYLFDTDDLIDFGSFWLNTVDEGQQWDFDSNFFIDFFDFAELAKLWMTEF</sequence>
<dbReference type="AlphaFoldDB" id="A0A1Q2MBZ5"/>
<dbReference type="InterPro" id="IPR032812">
    <property type="entry name" value="SbsA_Ig"/>
</dbReference>
<feature type="signal peptide" evidence="2">
    <location>
        <begin position="1"/>
        <end position="23"/>
    </location>
</feature>
<evidence type="ECO:0000313" key="4">
    <source>
        <dbReference type="EMBL" id="AQQ69797.1"/>
    </source>
</evidence>
<evidence type="ECO:0000256" key="2">
    <source>
        <dbReference type="SAM" id="SignalP"/>
    </source>
</evidence>
<accession>A0A1Q2MBZ5</accession>
<feature type="chain" id="PRO_5013360900" description="SbsA Ig-like domain-containing protein" evidence="2">
    <location>
        <begin position="24"/>
        <end position="1093"/>
    </location>
</feature>
<dbReference type="EMBL" id="CP019646">
    <property type="protein sequence ID" value="AQQ69797.1"/>
    <property type="molecule type" value="Genomic_DNA"/>
</dbReference>
<dbReference type="InterPro" id="IPR029058">
    <property type="entry name" value="AB_hydrolase_fold"/>
</dbReference>
<proteinExistence type="predicted"/>
<dbReference type="Proteomes" id="UP000188181">
    <property type="component" value="Chromosome"/>
</dbReference>
<evidence type="ECO:0000256" key="1">
    <source>
        <dbReference type="ARBA" id="ARBA00022729"/>
    </source>
</evidence>
<dbReference type="OrthoDB" id="1296155at2"/>
<evidence type="ECO:0000259" key="3">
    <source>
        <dbReference type="Pfam" id="PF13205"/>
    </source>
</evidence>
<keyword evidence="1 2" id="KW-0732">Signal</keyword>
<dbReference type="KEGG" id="pbas:SMSP2_00131"/>
<dbReference type="SUPFAM" id="SSF53474">
    <property type="entry name" value="alpha/beta-Hydrolases"/>
    <property type="match status" value="1"/>
</dbReference>
<dbReference type="InterPro" id="IPR013783">
    <property type="entry name" value="Ig-like_fold"/>
</dbReference>
<dbReference type="Gene3D" id="3.40.50.1820">
    <property type="entry name" value="alpha/beta hydrolase"/>
    <property type="match status" value="1"/>
</dbReference>
<keyword evidence="5" id="KW-1185">Reference proteome</keyword>
<evidence type="ECO:0000313" key="5">
    <source>
        <dbReference type="Proteomes" id="UP000188181"/>
    </source>
</evidence>
<dbReference type="Gene3D" id="2.60.40.10">
    <property type="entry name" value="Immunoglobulins"/>
    <property type="match status" value="1"/>
</dbReference>
<gene>
    <name evidence="4" type="ORF">SMSP2_00131</name>
</gene>